<dbReference type="PROSITE" id="PS01056">
    <property type="entry name" value="DNA_LIGASE_N2"/>
    <property type="match status" value="1"/>
</dbReference>
<dbReference type="EC" id="6.5.1.2" evidence="2 15"/>
<dbReference type="RefSeq" id="WP_087215639.1">
    <property type="nucleotide sequence ID" value="NZ_CP144495.1"/>
</dbReference>
<feature type="binding site" evidence="15">
    <location>
        <position position="137"/>
    </location>
    <ligand>
        <name>NAD(+)</name>
        <dbReference type="ChEBI" id="CHEBI:57540"/>
    </ligand>
</feature>
<dbReference type="SUPFAM" id="SSF56091">
    <property type="entry name" value="DNA ligase/mRNA capping enzyme, catalytic domain"/>
    <property type="match status" value="1"/>
</dbReference>
<feature type="binding site" evidence="15">
    <location>
        <position position="428"/>
    </location>
    <ligand>
        <name>Zn(2+)</name>
        <dbReference type="ChEBI" id="CHEBI:29105"/>
    </ligand>
</feature>
<dbReference type="PANTHER" id="PTHR23389">
    <property type="entry name" value="CHROMOSOME TRANSMISSION FIDELITY FACTOR 18"/>
    <property type="match status" value="1"/>
</dbReference>
<protein>
    <recommendedName>
        <fullName evidence="3 15">DNA ligase</fullName>
        <ecNumber evidence="2 15">6.5.1.2</ecNumber>
    </recommendedName>
    <alternativeName>
        <fullName evidence="15">Polydeoxyribonucleotide synthase [NAD(+)]</fullName>
    </alternativeName>
</protein>
<dbReference type="InterPro" id="IPR013840">
    <property type="entry name" value="DNAligase_N"/>
</dbReference>
<feature type="active site" description="N6-AMP-lysine intermediate" evidence="15">
    <location>
        <position position="116"/>
    </location>
</feature>
<keyword evidence="12 15" id="KW-0464">Manganese</keyword>
<comment type="catalytic activity">
    <reaction evidence="13 15 16">
        <text>NAD(+) + (deoxyribonucleotide)n-3'-hydroxyl + 5'-phospho-(deoxyribonucleotide)m = (deoxyribonucleotide)n+m + AMP + beta-nicotinamide D-nucleotide.</text>
        <dbReference type="EC" id="6.5.1.2"/>
    </reaction>
</comment>
<dbReference type="FunFam" id="2.40.50.140:FF:000012">
    <property type="entry name" value="DNA ligase"/>
    <property type="match status" value="1"/>
</dbReference>
<keyword evidence="6 15" id="KW-0479">Metal-binding</keyword>
<dbReference type="EMBL" id="NFLC01000020">
    <property type="protein sequence ID" value="OUQ09583.1"/>
    <property type="molecule type" value="Genomic_DNA"/>
</dbReference>
<dbReference type="Pfam" id="PF03119">
    <property type="entry name" value="DNA_ligase_ZBD"/>
    <property type="match status" value="1"/>
</dbReference>
<dbReference type="InterPro" id="IPR001679">
    <property type="entry name" value="DNA_ligase"/>
</dbReference>
<evidence type="ECO:0000256" key="9">
    <source>
        <dbReference type="ARBA" id="ARBA00022842"/>
    </source>
</evidence>
<dbReference type="Gene3D" id="3.40.50.10190">
    <property type="entry name" value="BRCT domain"/>
    <property type="match status" value="1"/>
</dbReference>
<evidence type="ECO:0000256" key="16">
    <source>
        <dbReference type="RuleBase" id="RU000618"/>
    </source>
</evidence>
<evidence type="ECO:0000256" key="6">
    <source>
        <dbReference type="ARBA" id="ARBA00022723"/>
    </source>
</evidence>
<gene>
    <name evidence="15 18" type="primary">ligA</name>
    <name evidence="18" type="ORF">B5E88_09475</name>
</gene>
<feature type="binding site" evidence="15">
    <location>
        <position position="405"/>
    </location>
    <ligand>
        <name>Zn(2+)</name>
        <dbReference type="ChEBI" id="CHEBI:29105"/>
    </ligand>
</feature>
<evidence type="ECO:0000256" key="14">
    <source>
        <dbReference type="ARBA" id="ARBA00060881"/>
    </source>
</evidence>
<dbReference type="SMART" id="SM00292">
    <property type="entry name" value="BRCT"/>
    <property type="match status" value="1"/>
</dbReference>
<dbReference type="HAMAP" id="MF_01588">
    <property type="entry name" value="DNA_ligase_A"/>
    <property type="match status" value="1"/>
</dbReference>
<dbReference type="InterPro" id="IPR013839">
    <property type="entry name" value="DNAligase_adenylation"/>
</dbReference>
<dbReference type="InterPro" id="IPR004150">
    <property type="entry name" value="NAD_DNA_ligase_OB"/>
</dbReference>
<dbReference type="SUPFAM" id="SSF47781">
    <property type="entry name" value="RuvA domain 2-like"/>
    <property type="match status" value="1"/>
</dbReference>
<evidence type="ECO:0000256" key="12">
    <source>
        <dbReference type="ARBA" id="ARBA00023211"/>
    </source>
</evidence>
<evidence type="ECO:0000256" key="11">
    <source>
        <dbReference type="ARBA" id="ARBA00023204"/>
    </source>
</evidence>
<dbReference type="InterPro" id="IPR033136">
    <property type="entry name" value="DNA_ligase_CS"/>
</dbReference>
<dbReference type="PIRSF" id="PIRSF001604">
    <property type="entry name" value="LigA"/>
    <property type="match status" value="1"/>
</dbReference>
<keyword evidence="9 15" id="KW-0460">Magnesium</keyword>
<dbReference type="InterPro" id="IPR041663">
    <property type="entry name" value="DisA/LigA_HHH"/>
</dbReference>
<evidence type="ECO:0000256" key="7">
    <source>
        <dbReference type="ARBA" id="ARBA00022763"/>
    </source>
</evidence>
<dbReference type="GO" id="GO:0046872">
    <property type="term" value="F:metal ion binding"/>
    <property type="evidence" value="ECO:0007669"/>
    <property type="project" value="UniProtKB-KW"/>
</dbReference>
<dbReference type="Proteomes" id="UP000196074">
    <property type="component" value="Unassembled WGS sequence"/>
</dbReference>
<keyword evidence="8 15" id="KW-0862">Zinc</keyword>
<comment type="function">
    <text evidence="1 15">DNA ligase that catalyzes the formation of phosphodiester linkages between 5'-phosphoryl and 3'-hydroxyl groups in double-stranded DNA using NAD as a coenzyme and as the energy source for the reaction. It is essential for DNA replication and repair of damaged DNA.</text>
</comment>
<dbReference type="InterPro" id="IPR001357">
    <property type="entry name" value="BRCT_dom"/>
</dbReference>
<dbReference type="PROSITE" id="PS50172">
    <property type="entry name" value="BRCT"/>
    <property type="match status" value="1"/>
</dbReference>
<dbReference type="CDD" id="cd00114">
    <property type="entry name" value="LIGANc"/>
    <property type="match status" value="1"/>
</dbReference>
<dbReference type="FunFam" id="3.30.470.30:FF:000001">
    <property type="entry name" value="DNA ligase"/>
    <property type="match status" value="1"/>
</dbReference>
<dbReference type="GO" id="GO:0003911">
    <property type="term" value="F:DNA ligase (NAD+) activity"/>
    <property type="evidence" value="ECO:0007669"/>
    <property type="project" value="UniProtKB-UniRule"/>
</dbReference>
<dbReference type="InterPro" id="IPR018239">
    <property type="entry name" value="DNA_ligase_AS"/>
</dbReference>
<dbReference type="GO" id="GO:0003677">
    <property type="term" value="F:DNA binding"/>
    <property type="evidence" value="ECO:0007669"/>
    <property type="project" value="InterPro"/>
</dbReference>
<dbReference type="NCBIfam" id="TIGR00575">
    <property type="entry name" value="dnlj"/>
    <property type="match status" value="1"/>
</dbReference>
<comment type="cofactor">
    <cofactor evidence="15">
        <name>Mg(2+)</name>
        <dbReference type="ChEBI" id="CHEBI:18420"/>
    </cofactor>
    <cofactor evidence="15">
        <name>Mn(2+)</name>
        <dbReference type="ChEBI" id="CHEBI:29035"/>
    </cofactor>
</comment>
<dbReference type="NCBIfam" id="NF005932">
    <property type="entry name" value="PRK07956.1"/>
    <property type="match status" value="1"/>
</dbReference>
<dbReference type="GO" id="GO:0006260">
    <property type="term" value="P:DNA replication"/>
    <property type="evidence" value="ECO:0007669"/>
    <property type="project" value="UniProtKB-KW"/>
</dbReference>
<sequence length="669" mass="74679">MEKDQALAKIKNLQKTLNEYAYFYYVKDQPKVLDSEYDKLYQELVQLETQYPESITPDSPTQRIGGVILDGFEKAVHEVPLYSLNDAFSKEELEAFDTRVAKALGHHNYSYECELKIDGLSISLRYENGHFVRGATRGDGSVGENITENLKTVRSIPMTLPEPISIEVRGECYMPKESFMKLNEAREQEGLETFANPRNAAAGSLRQLDTKVTAQRNLSTFLYTVAEFGPLEVATQEEALQALDRLGFKINPNRRICQTVDEIWEYITEYHEKRADLPYEIDGIVIKVNDLNLQDELGFTVKAPRWAIAYKFPPEEAETVIREIEWTVGRTGVVTPTAVMDPVVVAGTTVSRASLHNMDYIEAKDLRINDHVLIYKAGDIIPEVDHAIVEKREASSTPYPKPTHCPVCGSELVHLEEEVALRCINPKCSAQMKEGLSHFVSRQAMNIDGLGPKVIEQMYEKELVKDVADLYYLTQEQLLTLDKVKEKSANNLLHAIEASKSNSAERLLFGLGIRHVGAKAAKILLEHYETIENLSQAKAEDILNLHTMGETIANSLTTYFANDEVHELLAELKAAGVNLRYLGVTQAQLASVESPFKDKTIVLTGKLTTYTRDEAKAKIESLGGKVTGSVSKKTDLVIAGADAGSKLTKAQSLGIEVWSEEQMVEALAD</sequence>
<dbReference type="Pfam" id="PF01653">
    <property type="entry name" value="DNA_ligase_aden"/>
    <property type="match status" value="1"/>
</dbReference>
<feature type="binding site" evidence="15">
    <location>
        <position position="171"/>
    </location>
    <ligand>
        <name>NAD(+)</name>
        <dbReference type="ChEBI" id="CHEBI:57540"/>
    </ligand>
</feature>
<feature type="binding site" evidence="15">
    <location>
        <position position="114"/>
    </location>
    <ligand>
        <name>NAD(+)</name>
        <dbReference type="ChEBI" id="CHEBI:57540"/>
    </ligand>
</feature>
<proteinExistence type="inferred from homology"/>
<dbReference type="Pfam" id="PF00533">
    <property type="entry name" value="BRCT"/>
    <property type="match status" value="1"/>
</dbReference>
<dbReference type="InterPro" id="IPR003583">
    <property type="entry name" value="Hlx-hairpin-Hlx_DNA-bd_motif"/>
</dbReference>
<keyword evidence="5 15" id="KW-0235">DNA replication</keyword>
<evidence type="ECO:0000259" key="17">
    <source>
        <dbReference type="PROSITE" id="PS50172"/>
    </source>
</evidence>
<dbReference type="Gene3D" id="1.10.287.610">
    <property type="entry name" value="Helix hairpin bin"/>
    <property type="match status" value="1"/>
</dbReference>
<evidence type="ECO:0000256" key="10">
    <source>
        <dbReference type="ARBA" id="ARBA00023027"/>
    </source>
</evidence>
<evidence type="ECO:0000256" key="2">
    <source>
        <dbReference type="ARBA" id="ARBA00012722"/>
    </source>
</evidence>
<dbReference type="SUPFAM" id="SSF50249">
    <property type="entry name" value="Nucleic acid-binding proteins"/>
    <property type="match status" value="1"/>
</dbReference>
<reference evidence="19" key="1">
    <citation type="submission" date="2017-04" db="EMBL/GenBank/DDBJ databases">
        <title>Function of individual gut microbiota members based on whole genome sequencing of pure cultures obtained from chicken caecum.</title>
        <authorList>
            <person name="Medvecky M."/>
            <person name="Cejkova D."/>
            <person name="Polansky O."/>
            <person name="Karasova D."/>
            <person name="Kubasova T."/>
            <person name="Cizek A."/>
            <person name="Rychlik I."/>
        </authorList>
    </citation>
    <scope>NUCLEOTIDE SEQUENCE [LARGE SCALE GENOMIC DNA]</scope>
    <source>
        <strain evidence="19">An144</strain>
    </source>
</reference>
<keyword evidence="4 15" id="KW-0436">Ligase</keyword>
<dbReference type="CDD" id="cd17748">
    <property type="entry name" value="BRCT_DNA_ligase_like"/>
    <property type="match status" value="1"/>
</dbReference>
<dbReference type="Gene3D" id="1.10.150.20">
    <property type="entry name" value="5' to 3' exonuclease, C-terminal subdomain"/>
    <property type="match status" value="2"/>
</dbReference>
<dbReference type="SMART" id="SM00532">
    <property type="entry name" value="LIGANc"/>
    <property type="match status" value="1"/>
</dbReference>
<accession>A0A1Y4QZ91</accession>
<dbReference type="InterPro" id="IPR036420">
    <property type="entry name" value="BRCT_dom_sf"/>
</dbReference>
<dbReference type="PANTHER" id="PTHR23389:SF9">
    <property type="entry name" value="DNA LIGASE"/>
    <property type="match status" value="1"/>
</dbReference>
<organism evidence="18 19">
    <name type="scientific">Enterococcus cecorum</name>
    <dbReference type="NCBI Taxonomy" id="44008"/>
    <lineage>
        <taxon>Bacteria</taxon>
        <taxon>Bacillati</taxon>
        <taxon>Bacillota</taxon>
        <taxon>Bacilli</taxon>
        <taxon>Lactobacillales</taxon>
        <taxon>Enterococcaceae</taxon>
        <taxon>Enterococcus</taxon>
    </lineage>
</organism>
<dbReference type="Gene3D" id="6.20.10.30">
    <property type="match status" value="1"/>
</dbReference>
<evidence type="ECO:0000313" key="18">
    <source>
        <dbReference type="EMBL" id="OUQ09583.1"/>
    </source>
</evidence>
<dbReference type="Pfam" id="PF14520">
    <property type="entry name" value="HHH_5"/>
    <property type="match status" value="1"/>
</dbReference>
<evidence type="ECO:0000256" key="15">
    <source>
        <dbReference type="HAMAP-Rule" id="MF_01588"/>
    </source>
</evidence>
<dbReference type="FunFam" id="1.10.287.610:FF:000002">
    <property type="entry name" value="DNA ligase"/>
    <property type="match status" value="1"/>
</dbReference>
<feature type="binding site" evidence="15">
    <location>
        <position position="408"/>
    </location>
    <ligand>
        <name>Zn(2+)</name>
        <dbReference type="ChEBI" id="CHEBI:29105"/>
    </ligand>
</feature>
<feature type="binding site" evidence="15">
    <location>
        <position position="287"/>
    </location>
    <ligand>
        <name>NAD(+)</name>
        <dbReference type="ChEBI" id="CHEBI:57540"/>
    </ligand>
</feature>
<feature type="binding site" evidence="15">
    <location>
        <begin position="83"/>
        <end position="84"/>
    </location>
    <ligand>
        <name>NAD(+)</name>
        <dbReference type="ChEBI" id="CHEBI:57540"/>
    </ligand>
</feature>
<dbReference type="FunFam" id="1.10.150.20:FF:000006">
    <property type="entry name" value="DNA ligase"/>
    <property type="match status" value="1"/>
</dbReference>
<dbReference type="GO" id="GO:0005829">
    <property type="term" value="C:cytosol"/>
    <property type="evidence" value="ECO:0007669"/>
    <property type="project" value="TreeGrafter"/>
</dbReference>
<dbReference type="GO" id="GO:0006281">
    <property type="term" value="P:DNA repair"/>
    <property type="evidence" value="ECO:0007669"/>
    <property type="project" value="UniProtKB-KW"/>
</dbReference>
<feature type="binding site" evidence="15">
    <location>
        <position position="423"/>
    </location>
    <ligand>
        <name>Zn(2+)</name>
        <dbReference type="ChEBI" id="CHEBI:29105"/>
    </ligand>
</feature>
<dbReference type="InterPro" id="IPR012340">
    <property type="entry name" value="NA-bd_OB-fold"/>
</dbReference>
<feature type="binding site" evidence="15">
    <location>
        <begin position="34"/>
        <end position="38"/>
    </location>
    <ligand>
        <name>NAD(+)</name>
        <dbReference type="ChEBI" id="CHEBI:57540"/>
    </ligand>
</feature>
<dbReference type="FunFam" id="1.10.150.20:FF:000007">
    <property type="entry name" value="DNA ligase"/>
    <property type="match status" value="1"/>
</dbReference>
<evidence type="ECO:0000256" key="1">
    <source>
        <dbReference type="ARBA" id="ARBA00004067"/>
    </source>
</evidence>
<dbReference type="InterPro" id="IPR010994">
    <property type="entry name" value="RuvA_2-like"/>
</dbReference>
<comment type="caution">
    <text evidence="18">The sequence shown here is derived from an EMBL/GenBank/DDBJ whole genome shotgun (WGS) entry which is preliminary data.</text>
</comment>
<dbReference type="PROSITE" id="PS01055">
    <property type="entry name" value="DNA_LIGASE_N1"/>
    <property type="match status" value="1"/>
</dbReference>
<evidence type="ECO:0000313" key="19">
    <source>
        <dbReference type="Proteomes" id="UP000196074"/>
    </source>
</evidence>
<dbReference type="SMART" id="SM00278">
    <property type="entry name" value="HhH1"/>
    <property type="match status" value="3"/>
</dbReference>
<dbReference type="Gene3D" id="2.40.50.140">
    <property type="entry name" value="Nucleic acid-binding proteins"/>
    <property type="match status" value="1"/>
</dbReference>
<evidence type="ECO:0000256" key="4">
    <source>
        <dbReference type="ARBA" id="ARBA00022598"/>
    </source>
</evidence>
<dbReference type="SUPFAM" id="SSF52113">
    <property type="entry name" value="BRCT domain"/>
    <property type="match status" value="1"/>
</dbReference>
<feature type="domain" description="BRCT" evidence="17">
    <location>
        <begin position="591"/>
        <end position="669"/>
    </location>
</feature>
<dbReference type="AlphaFoldDB" id="A0A1Y4QZ91"/>
<dbReference type="InterPro" id="IPR004149">
    <property type="entry name" value="Znf_DNAligase_C4"/>
</dbReference>
<feature type="binding site" evidence="15">
    <location>
        <position position="311"/>
    </location>
    <ligand>
        <name>NAD(+)</name>
        <dbReference type="ChEBI" id="CHEBI:57540"/>
    </ligand>
</feature>
<name>A0A1Y4QZ91_9ENTE</name>
<dbReference type="Pfam" id="PF12826">
    <property type="entry name" value="HHH_2"/>
    <property type="match status" value="1"/>
</dbReference>
<evidence type="ECO:0000256" key="13">
    <source>
        <dbReference type="ARBA" id="ARBA00034005"/>
    </source>
</evidence>
<comment type="similarity">
    <text evidence="14 15">Belongs to the NAD-dependent DNA ligase family. LigA subfamily.</text>
</comment>
<keyword evidence="10 15" id="KW-0520">NAD</keyword>
<evidence type="ECO:0000256" key="8">
    <source>
        <dbReference type="ARBA" id="ARBA00022833"/>
    </source>
</evidence>
<keyword evidence="11 15" id="KW-0234">DNA repair</keyword>
<dbReference type="Gene3D" id="3.30.470.30">
    <property type="entry name" value="DNA ligase/mRNA capping enzyme"/>
    <property type="match status" value="1"/>
</dbReference>
<dbReference type="Pfam" id="PF03120">
    <property type="entry name" value="OB_DNA_ligase"/>
    <property type="match status" value="1"/>
</dbReference>
<evidence type="ECO:0000256" key="3">
    <source>
        <dbReference type="ARBA" id="ARBA00013308"/>
    </source>
</evidence>
<keyword evidence="7 15" id="KW-0227">DNA damage</keyword>
<evidence type="ECO:0000256" key="5">
    <source>
        <dbReference type="ARBA" id="ARBA00022705"/>
    </source>
</evidence>